<gene>
    <name evidence="5" type="primary">glpR_1</name>
    <name evidence="5" type="ORF">NCTC10742_02550</name>
</gene>
<dbReference type="SUPFAM" id="SSF46785">
    <property type="entry name" value="Winged helix' DNA-binding domain"/>
    <property type="match status" value="1"/>
</dbReference>
<dbReference type="InterPro" id="IPR014036">
    <property type="entry name" value="DeoR-like_C"/>
</dbReference>
<evidence type="ECO:0000259" key="4">
    <source>
        <dbReference type="PROSITE" id="PS51000"/>
    </source>
</evidence>
<keyword evidence="2" id="KW-0238">DNA-binding</keyword>
<dbReference type="InterPro" id="IPR036388">
    <property type="entry name" value="WH-like_DNA-bd_sf"/>
</dbReference>
<feature type="domain" description="HTH deoR-type" evidence="4">
    <location>
        <begin position="5"/>
        <end position="60"/>
    </location>
</feature>
<dbReference type="SUPFAM" id="SSF100950">
    <property type="entry name" value="NagB/RpiA/CoA transferase-like"/>
    <property type="match status" value="1"/>
</dbReference>
<evidence type="ECO:0000313" key="6">
    <source>
        <dbReference type="Proteomes" id="UP000254291"/>
    </source>
</evidence>
<evidence type="ECO:0000313" key="5">
    <source>
        <dbReference type="EMBL" id="STZ43328.1"/>
    </source>
</evidence>
<sequence>MTVDVKTRRERIEQRVRSAREVNFADLAAEFDVSEMTIRRDVEALEALGVLRRVVGGAIALQGKDNEPAFATRVADAAQEKAHIAEVVADLIGRKETLILDSGSTALAVANSLKGRDLGLTVVTPSVLAALALVDEPDTSVVLTGGELRASELSLIGPGAEDTLANYNCDTYVMGVAGIDGERGISDYHQAESRVKRAATRRADRVIVAADKSKLGRVTFVSISALAEVQIIVSDGPPDHPALVAARDAGVEVICVADQQDSVQDISAVGSR</sequence>
<evidence type="ECO:0000256" key="3">
    <source>
        <dbReference type="ARBA" id="ARBA00023163"/>
    </source>
</evidence>
<dbReference type="InterPro" id="IPR036390">
    <property type="entry name" value="WH_DNA-bd_sf"/>
</dbReference>
<dbReference type="Gene3D" id="1.10.10.10">
    <property type="entry name" value="Winged helix-like DNA-binding domain superfamily/Winged helix DNA-binding domain"/>
    <property type="match status" value="1"/>
</dbReference>
<dbReference type="GO" id="GO:0003677">
    <property type="term" value="F:DNA binding"/>
    <property type="evidence" value="ECO:0007669"/>
    <property type="project" value="UniProtKB-KW"/>
</dbReference>
<dbReference type="InterPro" id="IPR001034">
    <property type="entry name" value="DeoR_HTH"/>
</dbReference>
<organism evidence="5 6">
    <name type="scientific">Mycolicibacterium gilvum</name>
    <dbReference type="NCBI Taxonomy" id="1804"/>
    <lineage>
        <taxon>Bacteria</taxon>
        <taxon>Bacillati</taxon>
        <taxon>Actinomycetota</taxon>
        <taxon>Actinomycetes</taxon>
        <taxon>Mycobacteriales</taxon>
        <taxon>Mycobacteriaceae</taxon>
        <taxon>Mycolicibacterium</taxon>
    </lineage>
</organism>
<dbReference type="InterPro" id="IPR050313">
    <property type="entry name" value="Carb_Metab_HTH_regulators"/>
</dbReference>
<dbReference type="Gene3D" id="3.40.50.1360">
    <property type="match status" value="1"/>
</dbReference>
<dbReference type="InterPro" id="IPR018356">
    <property type="entry name" value="Tscrpt_reg_HTH_DeoR_CS"/>
</dbReference>
<dbReference type="PANTHER" id="PTHR30363:SF44">
    <property type="entry name" value="AGA OPERON TRANSCRIPTIONAL REPRESSOR-RELATED"/>
    <property type="match status" value="1"/>
</dbReference>
<reference evidence="5 6" key="1">
    <citation type="submission" date="2018-06" db="EMBL/GenBank/DDBJ databases">
        <authorList>
            <consortium name="Pathogen Informatics"/>
            <person name="Doyle S."/>
        </authorList>
    </citation>
    <scope>NUCLEOTIDE SEQUENCE [LARGE SCALE GENOMIC DNA]</scope>
    <source>
        <strain evidence="5 6">NCTC10742</strain>
    </source>
</reference>
<name>A0A378SMG8_9MYCO</name>
<evidence type="ECO:0000256" key="2">
    <source>
        <dbReference type="ARBA" id="ARBA00023125"/>
    </source>
</evidence>
<dbReference type="InterPro" id="IPR037171">
    <property type="entry name" value="NagB/RpiA_transferase-like"/>
</dbReference>
<dbReference type="SMART" id="SM01134">
    <property type="entry name" value="DeoRC"/>
    <property type="match status" value="1"/>
</dbReference>
<protein>
    <submittedName>
        <fullName evidence="5">DeoR family transcriptional regulator</fullName>
    </submittedName>
</protein>
<accession>A0A378SMG8</accession>
<dbReference type="Proteomes" id="UP000254291">
    <property type="component" value="Unassembled WGS sequence"/>
</dbReference>
<keyword evidence="3" id="KW-0804">Transcription</keyword>
<dbReference type="Pfam" id="PF08220">
    <property type="entry name" value="HTH_DeoR"/>
    <property type="match status" value="1"/>
</dbReference>
<evidence type="ECO:0000256" key="1">
    <source>
        <dbReference type="ARBA" id="ARBA00023015"/>
    </source>
</evidence>
<dbReference type="SMART" id="SM00420">
    <property type="entry name" value="HTH_DEOR"/>
    <property type="match status" value="1"/>
</dbReference>
<dbReference type="PANTHER" id="PTHR30363">
    <property type="entry name" value="HTH-TYPE TRANSCRIPTIONAL REGULATOR SRLR-RELATED"/>
    <property type="match status" value="1"/>
</dbReference>
<dbReference type="PRINTS" id="PR00037">
    <property type="entry name" value="HTHLACR"/>
</dbReference>
<dbReference type="GO" id="GO:0003700">
    <property type="term" value="F:DNA-binding transcription factor activity"/>
    <property type="evidence" value="ECO:0007669"/>
    <property type="project" value="InterPro"/>
</dbReference>
<dbReference type="PROSITE" id="PS51000">
    <property type="entry name" value="HTH_DEOR_2"/>
    <property type="match status" value="1"/>
</dbReference>
<proteinExistence type="predicted"/>
<dbReference type="AlphaFoldDB" id="A0A378SMG8"/>
<dbReference type="EMBL" id="UGQM01000001">
    <property type="protein sequence ID" value="STZ43328.1"/>
    <property type="molecule type" value="Genomic_DNA"/>
</dbReference>
<keyword evidence="1" id="KW-0805">Transcription regulation</keyword>
<dbReference type="PROSITE" id="PS00894">
    <property type="entry name" value="HTH_DEOR_1"/>
    <property type="match status" value="1"/>
</dbReference>
<dbReference type="Pfam" id="PF00455">
    <property type="entry name" value="DeoRC"/>
    <property type="match status" value="1"/>
</dbReference>